<dbReference type="AlphaFoldDB" id="A0A2U1KN76"/>
<comment type="caution">
    <text evidence="2">The sequence shown here is derived from an EMBL/GenBank/DDBJ whole genome shotgun (WGS) entry which is preliminary data.</text>
</comment>
<evidence type="ECO:0000313" key="3">
    <source>
        <dbReference type="Proteomes" id="UP000245207"/>
    </source>
</evidence>
<evidence type="ECO:0000259" key="1">
    <source>
        <dbReference type="PROSITE" id="PS50181"/>
    </source>
</evidence>
<dbReference type="Pfam" id="PF00646">
    <property type="entry name" value="F-box"/>
    <property type="match status" value="1"/>
</dbReference>
<dbReference type="InterPro" id="IPR036047">
    <property type="entry name" value="F-box-like_dom_sf"/>
</dbReference>
<dbReference type="SMART" id="SM00256">
    <property type="entry name" value="FBOX"/>
    <property type="match status" value="1"/>
</dbReference>
<sequence>MRICLYYGIYANIVSPNRHHIYSNDCRTTSVEGIIYKSIVRTSVEGSGVGFKVGFNLGDAMSLKLQSHCNPISLDDLPEDLIFDILSRLPETTIIYCKCVCKRLRNLVSEIWLPKCLLIYQYQSMLMGSQSGVLKLVEIEEELDQNHLLCDPLMGIDMMKLFPGSVIRLAGSVDGLARFWVLISLISSFTPSTK</sequence>
<name>A0A2U1KN76_ARTAN</name>
<reference evidence="2 3" key="1">
    <citation type="journal article" date="2018" name="Mol. Plant">
        <title>The genome of Artemisia annua provides insight into the evolution of Asteraceae family and artemisinin biosynthesis.</title>
        <authorList>
            <person name="Shen Q."/>
            <person name="Zhang L."/>
            <person name="Liao Z."/>
            <person name="Wang S."/>
            <person name="Yan T."/>
            <person name="Shi P."/>
            <person name="Liu M."/>
            <person name="Fu X."/>
            <person name="Pan Q."/>
            <person name="Wang Y."/>
            <person name="Lv Z."/>
            <person name="Lu X."/>
            <person name="Zhang F."/>
            <person name="Jiang W."/>
            <person name="Ma Y."/>
            <person name="Chen M."/>
            <person name="Hao X."/>
            <person name="Li L."/>
            <person name="Tang Y."/>
            <person name="Lv G."/>
            <person name="Zhou Y."/>
            <person name="Sun X."/>
            <person name="Brodelius P.E."/>
            <person name="Rose J.K.C."/>
            <person name="Tang K."/>
        </authorList>
    </citation>
    <scope>NUCLEOTIDE SEQUENCE [LARGE SCALE GENOMIC DNA]</scope>
    <source>
        <strain evidence="3">cv. Huhao1</strain>
        <tissue evidence="2">Leaf</tissue>
    </source>
</reference>
<dbReference type="Gene3D" id="1.20.1280.50">
    <property type="match status" value="1"/>
</dbReference>
<dbReference type="EMBL" id="PKPP01015861">
    <property type="protein sequence ID" value="PWA38227.1"/>
    <property type="molecule type" value="Genomic_DNA"/>
</dbReference>
<dbReference type="STRING" id="35608.A0A2U1KN76"/>
<proteinExistence type="predicted"/>
<dbReference type="SUPFAM" id="SSF81383">
    <property type="entry name" value="F-box domain"/>
    <property type="match status" value="1"/>
</dbReference>
<evidence type="ECO:0000313" key="2">
    <source>
        <dbReference type="EMBL" id="PWA38227.1"/>
    </source>
</evidence>
<dbReference type="OrthoDB" id="9049704at2759"/>
<dbReference type="Proteomes" id="UP000245207">
    <property type="component" value="Unassembled WGS sequence"/>
</dbReference>
<gene>
    <name evidence="2" type="ORF">CTI12_AA583260</name>
</gene>
<dbReference type="InterPro" id="IPR001810">
    <property type="entry name" value="F-box_dom"/>
</dbReference>
<dbReference type="PROSITE" id="PS50181">
    <property type="entry name" value="FBOX"/>
    <property type="match status" value="1"/>
</dbReference>
<protein>
    <submittedName>
        <fullName evidence="2">F-box protein</fullName>
    </submittedName>
</protein>
<organism evidence="2 3">
    <name type="scientific">Artemisia annua</name>
    <name type="common">Sweet wormwood</name>
    <dbReference type="NCBI Taxonomy" id="35608"/>
    <lineage>
        <taxon>Eukaryota</taxon>
        <taxon>Viridiplantae</taxon>
        <taxon>Streptophyta</taxon>
        <taxon>Embryophyta</taxon>
        <taxon>Tracheophyta</taxon>
        <taxon>Spermatophyta</taxon>
        <taxon>Magnoliopsida</taxon>
        <taxon>eudicotyledons</taxon>
        <taxon>Gunneridae</taxon>
        <taxon>Pentapetalae</taxon>
        <taxon>asterids</taxon>
        <taxon>campanulids</taxon>
        <taxon>Asterales</taxon>
        <taxon>Asteraceae</taxon>
        <taxon>Asteroideae</taxon>
        <taxon>Anthemideae</taxon>
        <taxon>Artemisiinae</taxon>
        <taxon>Artemisia</taxon>
    </lineage>
</organism>
<accession>A0A2U1KN76</accession>
<feature type="domain" description="F-box" evidence="1">
    <location>
        <begin position="71"/>
        <end position="115"/>
    </location>
</feature>
<keyword evidence="3" id="KW-1185">Reference proteome</keyword>